<keyword evidence="2" id="KW-1185">Reference proteome</keyword>
<gene>
    <name evidence="1" type="ORF">L249_6666</name>
</gene>
<dbReference type="Proteomes" id="UP000253664">
    <property type="component" value="Unassembled WGS sequence"/>
</dbReference>
<accession>A0A367LJF1</accession>
<evidence type="ECO:0000313" key="2">
    <source>
        <dbReference type="Proteomes" id="UP000253664"/>
    </source>
</evidence>
<evidence type="ECO:0000313" key="1">
    <source>
        <dbReference type="EMBL" id="RCI14530.1"/>
    </source>
</evidence>
<comment type="caution">
    <text evidence="1">The sequence shown here is derived from an EMBL/GenBank/DDBJ whole genome shotgun (WGS) entry which is preliminary data.</text>
</comment>
<dbReference type="EMBL" id="LKCN02000003">
    <property type="protein sequence ID" value="RCI14530.1"/>
    <property type="molecule type" value="Genomic_DNA"/>
</dbReference>
<dbReference type="AlphaFoldDB" id="A0A367LJF1"/>
<sequence>MDCPSNGRTWEGERVQCYSRPNIRPRGATFGEECRMIEEEGRGPLALEGYEDAGPTMGHVFVGSDARHGQGSKDGTPEASEASTTIHPFYTMHAHRDDSFAFLLLSVYSNRHGQKNRNYEAPKVVSINVPFAARDDRKARQKPNFGRLNRWNALAIHSLARIALVPTWTHLSDTGEADLTTITIFFNVTTFPYRRQNRASALLISVSPFTTVFDNHERAIRTNSHTTPPCPLHSF</sequence>
<protein>
    <submittedName>
        <fullName evidence="1">Uncharacterized protein</fullName>
    </submittedName>
</protein>
<organism evidence="1 2">
    <name type="scientific">Ophiocordyceps polyrhachis-furcata BCC 54312</name>
    <dbReference type="NCBI Taxonomy" id="1330021"/>
    <lineage>
        <taxon>Eukaryota</taxon>
        <taxon>Fungi</taxon>
        <taxon>Dikarya</taxon>
        <taxon>Ascomycota</taxon>
        <taxon>Pezizomycotina</taxon>
        <taxon>Sordariomycetes</taxon>
        <taxon>Hypocreomycetidae</taxon>
        <taxon>Hypocreales</taxon>
        <taxon>Ophiocordycipitaceae</taxon>
        <taxon>Ophiocordyceps</taxon>
    </lineage>
</organism>
<feature type="non-terminal residue" evidence="1">
    <location>
        <position position="235"/>
    </location>
</feature>
<proteinExistence type="predicted"/>
<reference evidence="1 2" key="1">
    <citation type="journal article" date="2015" name="BMC Genomics">
        <title>Insights from the genome of Ophiocordyceps polyrhachis-furcata to pathogenicity and host specificity in insect fungi.</title>
        <authorList>
            <person name="Wichadakul D."/>
            <person name="Kobmoo N."/>
            <person name="Ingsriswang S."/>
            <person name="Tangphatsornruang S."/>
            <person name="Chantasingh D."/>
            <person name="Luangsa-ard J.J."/>
            <person name="Eurwilaichitr L."/>
        </authorList>
    </citation>
    <scope>NUCLEOTIDE SEQUENCE [LARGE SCALE GENOMIC DNA]</scope>
    <source>
        <strain evidence="1 2">BCC 54312</strain>
    </source>
</reference>
<name>A0A367LJF1_9HYPO</name>